<proteinExistence type="predicted"/>
<dbReference type="AlphaFoldDB" id="A0A0A9CE22"/>
<dbReference type="EMBL" id="GBRH01228128">
    <property type="protein sequence ID" value="JAD69767.1"/>
    <property type="molecule type" value="Transcribed_RNA"/>
</dbReference>
<name>A0A0A9CE22_ARUDO</name>
<evidence type="ECO:0000313" key="1">
    <source>
        <dbReference type="EMBL" id="JAD69767.1"/>
    </source>
</evidence>
<sequence length="24" mass="2751">MPTKHRNETISPLLDHICRCLSSV</sequence>
<protein>
    <submittedName>
        <fullName evidence="1">Uncharacterized protein</fullName>
    </submittedName>
</protein>
<reference evidence="1" key="1">
    <citation type="submission" date="2014-09" db="EMBL/GenBank/DDBJ databases">
        <authorList>
            <person name="Magalhaes I.L.F."/>
            <person name="Oliveira U."/>
            <person name="Santos F.R."/>
            <person name="Vidigal T.H.D.A."/>
            <person name="Brescovit A.D."/>
            <person name="Santos A.J."/>
        </authorList>
    </citation>
    <scope>NUCLEOTIDE SEQUENCE</scope>
    <source>
        <tissue evidence="1">Shoot tissue taken approximately 20 cm above the soil surface</tissue>
    </source>
</reference>
<reference evidence="1" key="2">
    <citation type="journal article" date="2015" name="Data Brief">
        <title>Shoot transcriptome of the giant reed, Arundo donax.</title>
        <authorList>
            <person name="Barrero R.A."/>
            <person name="Guerrero F.D."/>
            <person name="Moolhuijzen P."/>
            <person name="Goolsby J.A."/>
            <person name="Tidwell J."/>
            <person name="Bellgard S.E."/>
            <person name="Bellgard M.I."/>
        </authorList>
    </citation>
    <scope>NUCLEOTIDE SEQUENCE</scope>
    <source>
        <tissue evidence="1">Shoot tissue taken approximately 20 cm above the soil surface</tissue>
    </source>
</reference>
<accession>A0A0A9CE22</accession>
<organism evidence="1">
    <name type="scientific">Arundo donax</name>
    <name type="common">Giant reed</name>
    <name type="synonym">Donax arundinaceus</name>
    <dbReference type="NCBI Taxonomy" id="35708"/>
    <lineage>
        <taxon>Eukaryota</taxon>
        <taxon>Viridiplantae</taxon>
        <taxon>Streptophyta</taxon>
        <taxon>Embryophyta</taxon>
        <taxon>Tracheophyta</taxon>
        <taxon>Spermatophyta</taxon>
        <taxon>Magnoliopsida</taxon>
        <taxon>Liliopsida</taxon>
        <taxon>Poales</taxon>
        <taxon>Poaceae</taxon>
        <taxon>PACMAD clade</taxon>
        <taxon>Arundinoideae</taxon>
        <taxon>Arundineae</taxon>
        <taxon>Arundo</taxon>
    </lineage>
</organism>